<evidence type="ECO:0000259" key="11">
    <source>
        <dbReference type="PROSITE" id="PS50071"/>
    </source>
</evidence>
<dbReference type="InterPro" id="IPR003106">
    <property type="entry name" value="Leu_zip_homeo"/>
</dbReference>
<feature type="coiled-coil region" evidence="10">
    <location>
        <begin position="141"/>
        <end position="182"/>
    </location>
</feature>
<dbReference type="GO" id="GO:0005634">
    <property type="term" value="C:nucleus"/>
    <property type="evidence" value="ECO:0007669"/>
    <property type="project" value="UniProtKB-SubCell"/>
</dbReference>
<comment type="subcellular location">
    <subcellularLocation>
        <location evidence="1 8 9">Nucleus</location>
    </subcellularLocation>
</comment>
<evidence type="ECO:0000256" key="4">
    <source>
        <dbReference type="ARBA" id="ARBA00023125"/>
    </source>
</evidence>
<keyword evidence="6" id="KW-0804">Transcription</keyword>
<feature type="DNA-binding region" description="Homeobox" evidence="8">
    <location>
        <begin position="95"/>
        <end position="150"/>
    </location>
</feature>
<dbReference type="PROSITE" id="PS00027">
    <property type="entry name" value="HOMEOBOX_1"/>
    <property type="match status" value="1"/>
</dbReference>
<dbReference type="InterPro" id="IPR009057">
    <property type="entry name" value="Homeodomain-like_sf"/>
</dbReference>
<gene>
    <name evidence="12" type="ORF">CASFOL_025671</name>
</gene>
<keyword evidence="10" id="KW-0175">Coiled coil</keyword>
<protein>
    <recommendedName>
        <fullName evidence="11">Homeobox domain-containing protein</fullName>
    </recommendedName>
</protein>
<dbReference type="SMART" id="SM00340">
    <property type="entry name" value="HALZ"/>
    <property type="match status" value="1"/>
</dbReference>
<dbReference type="EMBL" id="JAVIJP010000032">
    <property type="protein sequence ID" value="KAL3632687.1"/>
    <property type="molecule type" value="Genomic_DNA"/>
</dbReference>
<evidence type="ECO:0000256" key="9">
    <source>
        <dbReference type="RuleBase" id="RU000682"/>
    </source>
</evidence>
<dbReference type="AlphaFoldDB" id="A0ABD3CVU1"/>
<dbReference type="PANTHER" id="PTHR45714:SF72">
    <property type="entry name" value="HOMEOBOX-LEUCINE ZIPPER PROTEIN HOX26-RELATED"/>
    <property type="match status" value="1"/>
</dbReference>
<dbReference type="Gene3D" id="1.10.10.60">
    <property type="entry name" value="Homeodomain-like"/>
    <property type="match status" value="1"/>
</dbReference>
<dbReference type="InterPro" id="IPR050762">
    <property type="entry name" value="HD-ZIP_Homeobox_LZ_Class_II"/>
</dbReference>
<dbReference type="Pfam" id="PF00046">
    <property type="entry name" value="Homeodomain"/>
    <property type="match status" value="1"/>
</dbReference>
<dbReference type="PROSITE" id="PS50071">
    <property type="entry name" value="HOMEOBOX_2"/>
    <property type="match status" value="1"/>
</dbReference>
<evidence type="ECO:0000256" key="7">
    <source>
        <dbReference type="ARBA" id="ARBA00023242"/>
    </source>
</evidence>
<evidence type="ECO:0000313" key="13">
    <source>
        <dbReference type="Proteomes" id="UP001632038"/>
    </source>
</evidence>
<evidence type="ECO:0000256" key="8">
    <source>
        <dbReference type="PROSITE-ProRule" id="PRU00108"/>
    </source>
</evidence>
<dbReference type="SUPFAM" id="SSF46689">
    <property type="entry name" value="Homeodomain-like"/>
    <property type="match status" value="1"/>
</dbReference>
<comment type="caution">
    <text evidence="12">The sequence shown here is derived from an EMBL/GenBank/DDBJ whole genome shotgun (WGS) entry which is preliminary data.</text>
</comment>
<dbReference type="GO" id="GO:0003677">
    <property type="term" value="F:DNA binding"/>
    <property type="evidence" value="ECO:0007669"/>
    <property type="project" value="UniProtKB-UniRule"/>
</dbReference>
<comment type="similarity">
    <text evidence="2">Belongs to the HD-ZIP homeobox family. Class II subfamily.</text>
</comment>
<evidence type="ECO:0000256" key="6">
    <source>
        <dbReference type="ARBA" id="ARBA00023163"/>
    </source>
</evidence>
<keyword evidence="3" id="KW-0805">Transcription regulation</keyword>
<name>A0ABD3CVU1_9LAMI</name>
<dbReference type="SMART" id="SM00389">
    <property type="entry name" value="HOX"/>
    <property type="match status" value="1"/>
</dbReference>
<dbReference type="CDD" id="cd00086">
    <property type="entry name" value="homeodomain"/>
    <property type="match status" value="1"/>
</dbReference>
<evidence type="ECO:0000256" key="5">
    <source>
        <dbReference type="ARBA" id="ARBA00023155"/>
    </source>
</evidence>
<feature type="domain" description="Homeobox" evidence="11">
    <location>
        <begin position="93"/>
        <end position="149"/>
    </location>
</feature>
<organism evidence="12 13">
    <name type="scientific">Castilleja foliolosa</name>
    <dbReference type="NCBI Taxonomy" id="1961234"/>
    <lineage>
        <taxon>Eukaryota</taxon>
        <taxon>Viridiplantae</taxon>
        <taxon>Streptophyta</taxon>
        <taxon>Embryophyta</taxon>
        <taxon>Tracheophyta</taxon>
        <taxon>Spermatophyta</taxon>
        <taxon>Magnoliopsida</taxon>
        <taxon>eudicotyledons</taxon>
        <taxon>Gunneridae</taxon>
        <taxon>Pentapetalae</taxon>
        <taxon>asterids</taxon>
        <taxon>lamiids</taxon>
        <taxon>Lamiales</taxon>
        <taxon>Orobanchaceae</taxon>
        <taxon>Pedicularideae</taxon>
        <taxon>Castillejinae</taxon>
        <taxon>Castilleja</taxon>
    </lineage>
</organism>
<accession>A0ABD3CVU1</accession>
<keyword evidence="5 8" id="KW-0371">Homeobox</keyword>
<evidence type="ECO:0000313" key="12">
    <source>
        <dbReference type="EMBL" id="KAL3632687.1"/>
    </source>
</evidence>
<sequence length="216" mass="25016">MDENNDQVRLGLGLDLGLGLNHYNKPEKIDYDSRKSNNKRKSFLDLSIIPLHTSNDHGLYTSDDSSLKIMGKDVMKRASKDEDDDESKLYSCRKKLRLTTDQITLLEDCFKQQTTLNTAQKQALAERLNLKPRQVEVWFQNRRARTKLKQTEVDCEFQKRNCERLSEENWRLKKELLELRSSMKMEKPAPPSGLGQAQPQMFHHNHVAAAAGDEKE</sequence>
<keyword evidence="4 8" id="KW-0238">DNA-binding</keyword>
<evidence type="ECO:0000256" key="2">
    <source>
        <dbReference type="ARBA" id="ARBA00006074"/>
    </source>
</evidence>
<dbReference type="PANTHER" id="PTHR45714">
    <property type="entry name" value="HOMEOBOX-LEUCINE ZIPPER PROTEIN HAT14"/>
    <property type="match status" value="1"/>
</dbReference>
<keyword evidence="7 8" id="KW-0539">Nucleus</keyword>
<reference evidence="13" key="1">
    <citation type="journal article" date="2024" name="IScience">
        <title>Strigolactones Initiate the Formation of Haustorium-like Structures in Castilleja.</title>
        <authorList>
            <person name="Buerger M."/>
            <person name="Peterson D."/>
            <person name="Chory J."/>
        </authorList>
    </citation>
    <scope>NUCLEOTIDE SEQUENCE [LARGE SCALE GENOMIC DNA]</scope>
</reference>
<evidence type="ECO:0000256" key="10">
    <source>
        <dbReference type="SAM" id="Coils"/>
    </source>
</evidence>
<dbReference type="InterPro" id="IPR001356">
    <property type="entry name" value="HD"/>
</dbReference>
<proteinExistence type="inferred from homology"/>
<evidence type="ECO:0000256" key="3">
    <source>
        <dbReference type="ARBA" id="ARBA00023015"/>
    </source>
</evidence>
<evidence type="ECO:0000256" key="1">
    <source>
        <dbReference type="ARBA" id="ARBA00004123"/>
    </source>
</evidence>
<dbReference type="InterPro" id="IPR017970">
    <property type="entry name" value="Homeobox_CS"/>
</dbReference>
<dbReference type="Proteomes" id="UP001632038">
    <property type="component" value="Unassembled WGS sequence"/>
</dbReference>
<keyword evidence="13" id="KW-1185">Reference proteome</keyword>